<comment type="caution">
    <text evidence="1">The sequence shown here is derived from an EMBL/GenBank/DDBJ whole genome shotgun (WGS) entry which is preliminary data.</text>
</comment>
<dbReference type="EMBL" id="BONE01000008">
    <property type="protein sequence ID" value="GIF71918.1"/>
    <property type="molecule type" value="Genomic_DNA"/>
</dbReference>
<name>A0ABQ4CLR9_9ACTN</name>
<evidence type="ECO:0000313" key="1">
    <source>
        <dbReference type="EMBL" id="GIF71918.1"/>
    </source>
</evidence>
<gene>
    <name evidence="1" type="ORF">Asi02nite_14360</name>
</gene>
<protein>
    <submittedName>
        <fullName evidence="1">Uncharacterized protein</fullName>
    </submittedName>
</protein>
<proteinExistence type="predicted"/>
<organism evidence="1 2">
    <name type="scientific">Asanoa siamensis</name>
    <dbReference type="NCBI Taxonomy" id="926357"/>
    <lineage>
        <taxon>Bacteria</taxon>
        <taxon>Bacillati</taxon>
        <taxon>Actinomycetota</taxon>
        <taxon>Actinomycetes</taxon>
        <taxon>Micromonosporales</taxon>
        <taxon>Micromonosporaceae</taxon>
        <taxon>Asanoa</taxon>
    </lineage>
</organism>
<dbReference type="RefSeq" id="WP_203711383.1">
    <property type="nucleotide sequence ID" value="NZ_BONE01000008.1"/>
</dbReference>
<sequence>MPRYELYQRVDDEWWWEHVDVPPVGDEWMARQVVAYHATGSVPCAFCKRQLVCPRLTEAKEILGL</sequence>
<keyword evidence="2" id="KW-1185">Reference proteome</keyword>
<dbReference type="Proteomes" id="UP000604117">
    <property type="component" value="Unassembled WGS sequence"/>
</dbReference>
<evidence type="ECO:0000313" key="2">
    <source>
        <dbReference type="Proteomes" id="UP000604117"/>
    </source>
</evidence>
<accession>A0ABQ4CLR9</accession>
<reference evidence="1 2" key="1">
    <citation type="submission" date="2021-01" db="EMBL/GenBank/DDBJ databases">
        <title>Whole genome shotgun sequence of Asanoa siamensis NBRC 107932.</title>
        <authorList>
            <person name="Komaki H."/>
            <person name="Tamura T."/>
        </authorList>
    </citation>
    <scope>NUCLEOTIDE SEQUENCE [LARGE SCALE GENOMIC DNA]</scope>
    <source>
        <strain evidence="1 2">NBRC 107932</strain>
    </source>
</reference>